<dbReference type="InParanoid" id="B9T5F4"/>
<protein>
    <submittedName>
        <fullName evidence="2">Uncharacterized protein</fullName>
    </submittedName>
</protein>
<keyword evidence="1" id="KW-0472">Membrane</keyword>
<sequence>MARPFMNSMDFPSLVRSALAGILAQAPPFTCKSGIFASTPLVSMGIGASLARFGYYEAFKFYLHF</sequence>
<dbReference type="AlphaFoldDB" id="B9T5F4"/>
<name>B9T5F4_RICCO</name>
<feature type="transmembrane region" description="Helical" evidence="1">
    <location>
        <begin position="34"/>
        <end position="55"/>
    </location>
</feature>
<reference evidence="3" key="1">
    <citation type="journal article" date="2010" name="Nat. Biotechnol.">
        <title>Draft genome sequence of the oilseed species Ricinus communis.</title>
        <authorList>
            <person name="Chan A.P."/>
            <person name="Crabtree J."/>
            <person name="Zhao Q."/>
            <person name="Lorenzi H."/>
            <person name="Orvis J."/>
            <person name="Puiu D."/>
            <person name="Melake-Berhan A."/>
            <person name="Jones K.M."/>
            <person name="Redman J."/>
            <person name="Chen G."/>
            <person name="Cahoon E.B."/>
            <person name="Gedil M."/>
            <person name="Stanke M."/>
            <person name="Haas B.J."/>
            <person name="Wortman J.R."/>
            <person name="Fraser-Liggett C.M."/>
            <person name="Ravel J."/>
            <person name="Rabinowicz P.D."/>
        </authorList>
    </citation>
    <scope>NUCLEOTIDE SEQUENCE [LARGE SCALE GENOMIC DNA]</scope>
    <source>
        <strain evidence="3">cv. Hale</strain>
    </source>
</reference>
<accession>B9T5F4</accession>
<evidence type="ECO:0000313" key="3">
    <source>
        <dbReference type="Proteomes" id="UP000008311"/>
    </source>
</evidence>
<keyword evidence="3" id="KW-1185">Reference proteome</keyword>
<evidence type="ECO:0000313" key="2">
    <source>
        <dbReference type="EMBL" id="EEF28905.1"/>
    </source>
</evidence>
<keyword evidence="1" id="KW-1133">Transmembrane helix</keyword>
<keyword evidence="1" id="KW-0812">Transmembrane</keyword>
<proteinExistence type="predicted"/>
<organism evidence="2 3">
    <name type="scientific">Ricinus communis</name>
    <name type="common">Castor bean</name>
    <dbReference type="NCBI Taxonomy" id="3988"/>
    <lineage>
        <taxon>Eukaryota</taxon>
        <taxon>Viridiplantae</taxon>
        <taxon>Streptophyta</taxon>
        <taxon>Embryophyta</taxon>
        <taxon>Tracheophyta</taxon>
        <taxon>Spermatophyta</taxon>
        <taxon>Magnoliopsida</taxon>
        <taxon>eudicotyledons</taxon>
        <taxon>Gunneridae</taxon>
        <taxon>Pentapetalae</taxon>
        <taxon>rosids</taxon>
        <taxon>fabids</taxon>
        <taxon>Malpighiales</taxon>
        <taxon>Euphorbiaceae</taxon>
        <taxon>Acalyphoideae</taxon>
        <taxon>Acalypheae</taxon>
        <taxon>Ricinus</taxon>
    </lineage>
</organism>
<dbReference type="EMBL" id="EQ974525">
    <property type="protein sequence ID" value="EEF28905.1"/>
    <property type="molecule type" value="Genomic_DNA"/>
</dbReference>
<evidence type="ECO:0000256" key="1">
    <source>
        <dbReference type="SAM" id="Phobius"/>
    </source>
</evidence>
<gene>
    <name evidence="2" type="ORF">RCOM_0052080</name>
</gene>
<dbReference type="Proteomes" id="UP000008311">
    <property type="component" value="Unassembled WGS sequence"/>
</dbReference>